<evidence type="ECO:0000313" key="1">
    <source>
        <dbReference type="EMBL" id="ARF09461.1"/>
    </source>
</evidence>
<name>A0A1V0SCP3_9VIRU</name>
<accession>A0A1V0SCP3</accession>
<reference evidence="1" key="1">
    <citation type="journal article" date="2017" name="Science">
        <title>Giant viruses with an expanded complement of translation system components.</title>
        <authorList>
            <person name="Schulz F."/>
            <person name="Yutin N."/>
            <person name="Ivanova N.N."/>
            <person name="Ortega D.R."/>
            <person name="Lee T.K."/>
            <person name="Vierheilig J."/>
            <person name="Daims H."/>
            <person name="Horn M."/>
            <person name="Wagner M."/>
            <person name="Jensen G.J."/>
            <person name="Kyrpides N.C."/>
            <person name="Koonin E.V."/>
            <person name="Woyke T."/>
        </authorList>
    </citation>
    <scope>NUCLEOTIDE SEQUENCE</scope>
    <source>
        <strain evidence="1">ILV1</strain>
    </source>
</reference>
<organism evidence="1">
    <name type="scientific">Indivirus ILV1</name>
    <dbReference type="NCBI Taxonomy" id="1977633"/>
    <lineage>
        <taxon>Viruses</taxon>
        <taxon>Varidnaviria</taxon>
        <taxon>Bamfordvirae</taxon>
        <taxon>Nucleocytoviricota</taxon>
        <taxon>Megaviricetes</taxon>
        <taxon>Imitervirales</taxon>
        <taxon>Mimiviridae</taxon>
        <taxon>Klosneuvirinae</taxon>
        <taxon>Indivirus</taxon>
    </lineage>
</organism>
<dbReference type="EMBL" id="KY684085">
    <property type="protein sequence ID" value="ARF09461.1"/>
    <property type="molecule type" value="Genomic_DNA"/>
</dbReference>
<protein>
    <submittedName>
        <fullName evidence="1">Uncharacterized protein</fullName>
    </submittedName>
</protein>
<gene>
    <name evidence="1" type="ORF">Indivirus_1_84</name>
</gene>
<sequence length="267" mass="31934">MTPCNDRYCTEMIMDPTGMKRRCKIKIKKKNDICHIHKKIKMDKKEKSIELVYDIDYLDRTFGHNLMNLYDSWSEINPNEYVELDNEMWPVNIIINTITHQLNNSNMENPYLIYPNNPFTRASFTPNALLKLAEKIRNINTPINVVLKLLLEQSEQSIIRYYNESLHYLDRHSILLMSMICNSLRFMTINYKNSQNNYVGFWVRKNKKKTEFETLYANYTEAPYQIINRGIIINNPYREYLKFTLKNYPIDESQPTDIVYCEHLLTI</sequence>
<proteinExistence type="predicted"/>